<dbReference type="Proteomes" id="UP001057561">
    <property type="component" value="Chromosome"/>
</dbReference>
<keyword evidence="2" id="KW-1185">Reference proteome</keyword>
<organism evidence="1 2">
    <name type="scientific">Dolichospermum heterosporum TAC447</name>
    <dbReference type="NCBI Taxonomy" id="747523"/>
    <lineage>
        <taxon>Bacteria</taxon>
        <taxon>Bacillati</taxon>
        <taxon>Cyanobacteriota</taxon>
        <taxon>Cyanophyceae</taxon>
        <taxon>Nostocales</taxon>
        <taxon>Aphanizomenonaceae</taxon>
        <taxon>Dolichospermum</taxon>
        <taxon>Dolichospermum heterosporum</taxon>
    </lineage>
</organism>
<proteinExistence type="predicted"/>
<sequence>MKKWLVHFDSTTNNSKPSDPPELKFSWENDYKPHAEESWSLLNLDHTLNILHSLIEIFVTISTKITPKSKNALLDTSVIIPTSN</sequence>
<protein>
    <submittedName>
        <fullName evidence="1">Uncharacterized protein</fullName>
    </submittedName>
</protein>
<name>A0ABY5LZU4_9CYAN</name>
<gene>
    <name evidence="1" type="ORF">NG743_04740</name>
</gene>
<evidence type="ECO:0000313" key="1">
    <source>
        <dbReference type="EMBL" id="UUO16359.1"/>
    </source>
</evidence>
<dbReference type="RefSeq" id="WP_257121604.1">
    <property type="nucleotide sequence ID" value="NZ_CP099464.1"/>
</dbReference>
<reference evidence="1" key="1">
    <citation type="submission" date="2022-06" db="EMBL/GenBank/DDBJ databases">
        <title>Nostosin G and Spiroidesin B from the Cyanobacterium Dolichospermum sp. NIES-1697.</title>
        <authorList>
            <person name="Phan C.-S."/>
            <person name="Mehjabin J.J."/>
            <person name="Anas A.R.J."/>
            <person name="Hayasaka M."/>
            <person name="Onoki R."/>
            <person name="Wang J."/>
            <person name="Umezawa T."/>
            <person name="Washio K."/>
            <person name="Morikawa M."/>
            <person name="Okino T."/>
        </authorList>
    </citation>
    <scope>NUCLEOTIDE SEQUENCE</scope>
    <source>
        <strain evidence="1">NIES-1697</strain>
    </source>
</reference>
<evidence type="ECO:0000313" key="2">
    <source>
        <dbReference type="Proteomes" id="UP001057561"/>
    </source>
</evidence>
<accession>A0ABY5LZU4</accession>
<dbReference type="EMBL" id="CP099464">
    <property type="protein sequence ID" value="UUO16359.1"/>
    <property type="molecule type" value="Genomic_DNA"/>
</dbReference>